<evidence type="ECO:0000313" key="4">
    <source>
        <dbReference type="Proteomes" id="UP000239273"/>
    </source>
</evidence>
<reference evidence="2" key="1">
    <citation type="journal article" date="2014" name="Int. J. Syst. Evol. Microbiol.">
        <title>Complete genome of a new Firmicutes species belonging to the dominant human colonic microbiota ('Ruminococcus bicirculans') reveals two chromosomes and a selective capacity to utilize plant glucans.</title>
        <authorList>
            <consortium name="NISC Comparative Sequencing Program"/>
            <person name="Wegmann U."/>
            <person name="Louis P."/>
            <person name="Goesmann A."/>
            <person name="Henrissat B."/>
            <person name="Duncan S.H."/>
            <person name="Flint H.J."/>
        </authorList>
    </citation>
    <scope>NUCLEOTIDE SEQUENCE</scope>
    <source>
        <strain evidence="2">NBRC 105001</strain>
    </source>
</reference>
<reference evidence="5" key="3">
    <citation type="journal article" date="2019" name="Int. J. Syst. Evol. Microbiol.">
        <title>The Global Catalogue of Microorganisms (GCM) 10K type strain sequencing project: providing services to taxonomists for standard genome sequencing and annotation.</title>
        <authorList>
            <consortium name="The Broad Institute Genomics Platform"/>
            <consortium name="The Broad Institute Genome Sequencing Center for Infectious Disease"/>
            <person name="Wu L."/>
            <person name="Ma J."/>
        </authorList>
    </citation>
    <scope>NUCLEOTIDE SEQUENCE [LARGE SCALE GENOMIC DNA]</scope>
    <source>
        <strain evidence="5">NBRC 105001</strain>
    </source>
</reference>
<dbReference type="OrthoDB" id="5873123at2"/>
<dbReference type="EMBL" id="MSCP01000002">
    <property type="protein sequence ID" value="PQJ87683.1"/>
    <property type="molecule type" value="Genomic_DNA"/>
</dbReference>
<gene>
    <name evidence="3" type="ORF">BTO23_16445</name>
    <name evidence="2" type="ORF">GCM10007855_01780</name>
</gene>
<evidence type="ECO:0000313" key="2">
    <source>
        <dbReference type="EMBL" id="GLR73305.1"/>
    </source>
</evidence>
<keyword evidence="1" id="KW-0812">Transmembrane</keyword>
<keyword evidence="5" id="KW-1185">Reference proteome</keyword>
<evidence type="ECO:0000256" key="1">
    <source>
        <dbReference type="SAM" id="Phobius"/>
    </source>
</evidence>
<keyword evidence="1" id="KW-1133">Transmembrane helix</keyword>
<dbReference type="AlphaFoldDB" id="A0A2S7X8J1"/>
<comment type="caution">
    <text evidence="3">The sequence shown here is derived from an EMBL/GenBank/DDBJ whole genome shotgun (WGS) entry which is preliminary data.</text>
</comment>
<proteinExistence type="predicted"/>
<feature type="transmembrane region" description="Helical" evidence="1">
    <location>
        <begin position="65"/>
        <end position="83"/>
    </location>
</feature>
<reference evidence="3 4" key="2">
    <citation type="submission" date="2016-12" db="EMBL/GenBank/DDBJ databases">
        <title>Diversity of luminous bacteria.</title>
        <authorList>
            <person name="Yoshizawa S."/>
            <person name="Kogure K."/>
        </authorList>
    </citation>
    <scope>NUCLEOTIDE SEQUENCE [LARGE SCALE GENOMIC DNA]</scope>
    <source>
        <strain evidence="3 4">NBRC 105001</strain>
    </source>
</reference>
<name>A0A2S7X8J1_9GAMM</name>
<feature type="transmembrane region" description="Helical" evidence="1">
    <location>
        <begin position="35"/>
        <end position="53"/>
    </location>
</feature>
<organism evidence="3 4">
    <name type="scientific">Aliivibrio sifiae</name>
    <dbReference type="NCBI Taxonomy" id="566293"/>
    <lineage>
        <taxon>Bacteria</taxon>
        <taxon>Pseudomonadati</taxon>
        <taxon>Pseudomonadota</taxon>
        <taxon>Gammaproteobacteria</taxon>
        <taxon>Vibrionales</taxon>
        <taxon>Vibrionaceae</taxon>
        <taxon>Aliivibrio</taxon>
    </lineage>
</organism>
<feature type="transmembrane region" description="Helical" evidence="1">
    <location>
        <begin position="117"/>
        <end position="150"/>
    </location>
</feature>
<accession>A0A2S7X8J1</accession>
<dbReference type="Proteomes" id="UP001156660">
    <property type="component" value="Unassembled WGS sequence"/>
</dbReference>
<sequence length="241" mass="27736">MNAGEQKKRLRDQLYKANTIYSWEYQGAGQKYTNLAYWILSIFSGGIPLLFLWSVTDMTVDSPVFFGLFILSMTLVFIGRYLFAPDKHRCYNLTPMGIHYTEQDMIPEMAYKIARGFAWVGIVVCIIVAFMFGPLAFVGAGAFALMSFGMTNFQSTIDKSYIFIDERSVVFHIRNDGVVSFTIPEKGKFQYKGLVYTSTLEEKMELLTNLQSLSINMEIMEIKRLNDQYKHPIYQQDEIAE</sequence>
<dbReference type="EMBL" id="BSOU01000001">
    <property type="protein sequence ID" value="GLR73305.1"/>
    <property type="molecule type" value="Genomic_DNA"/>
</dbReference>
<keyword evidence="1" id="KW-0472">Membrane</keyword>
<evidence type="ECO:0000313" key="5">
    <source>
        <dbReference type="Proteomes" id="UP001156660"/>
    </source>
</evidence>
<dbReference type="Proteomes" id="UP000239273">
    <property type="component" value="Unassembled WGS sequence"/>
</dbReference>
<protein>
    <submittedName>
        <fullName evidence="3">Uncharacterized protein</fullName>
    </submittedName>
</protein>
<evidence type="ECO:0000313" key="3">
    <source>
        <dbReference type="EMBL" id="PQJ87683.1"/>
    </source>
</evidence>
<dbReference type="RefSeq" id="WP_105064077.1">
    <property type="nucleotide sequence ID" value="NZ_BSOU01000001.1"/>
</dbReference>
<reference evidence="2" key="4">
    <citation type="submission" date="2023-01" db="EMBL/GenBank/DDBJ databases">
        <title>Draft genome sequence of Aliivibrio sifiae strain NBRC 105001.</title>
        <authorList>
            <person name="Sun Q."/>
            <person name="Mori K."/>
        </authorList>
    </citation>
    <scope>NUCLEOTIDE SEQUENCE</scope>
    <source>
        <strain evidence="2">NBRC 105001</strain>
    </source>
</reference>